<dbReference type="PATRIC" id="fig|1423783.4.peg.31"/>
<protein>
    <recommendedName>
        <fullName evidence="3">ArpU family transcriptional regulator</fullName>
    </recommendedName>
</protein>
<evidence type="ECO:0000313" key="1">
    <source>
        <dbReference type="EMBL" id="KRL87057.1"/>
    </source>
</evidence>
<dbReference type="Proteomes" id="UP000051922">
    <property type="component" value="Unassembled WGS sequence"/>
</dbReference>
<organism evidence="1 2">
    <name type="scientific">Lacticaseibacillus pantheris DSM 15945 = JCM 12539 = NBRC 106106</name>
    <dbReference type="NCBI Taxonomy" id="1423783"/>
    <lineage>
        <taxon>Bacteria</taxon>
        <taxon>Bacillati</taxon>
        <taxon>Bacillota</taxon>
        <taxon>Bacilli</taxon>
        <taxon>Lactobacillales</taxon>
        <taxon>Lactobacillaceae</taxon>
        <taxon>Lacticaseibacillus</taxon>
    </lineage>
</organism>
<accession>A0A0R1U0X8</accession>
<evidence type="ECO:0008006" key="3">
    <source>
        <dbReference type="Google" id="ProtNLM"/>
    </source>
</evidence>
<keyword evidence="2" id="KW-1185">Reference proteome</keyword>
<gene>
    <name evidence="1" type="ORF">FC50_GL000028</name>
</gene>
<reference evidence="1 2" key="1">
    <citation type="journal article" date="2015" name="Genome Announc.">
        <title>Expanding the biotechnology potential of lactobacilli through comparative genomics of 213 strains and associated genera.</title>
        <authorList>
            <person name="Sun Z."/>
            <person name="Harris H.M."/>
            <person name="McCann A."/>
            <person name="Guo C."/>
            <person name="Argimon S."/>
            <person name="Zhang W."/>
            <person name="Yang X."/>
            <person name="Jeffery I.B."/>
            <person name="Cooney J.C."/>
            <person name="Kagawa T.F."/>
            <person name="Liu W."/>
            <person name="Song Y."/>
            <person name="Salvetti E."/>
            <person name="Wrobel A."/>
            <person name="Rasinkangas P."/>
            <person name="Parkhill J."/>
            <person name="Rea M.C."/>
            <person name="O'Sullivan O."/>
            <person name="Ritari J."/>
            <person name="Douillard F.P."/>
            <person name="Paul Ross R."/>
            <person name="Yang R."/>
            <person name="Briner A.E."/>
            <person name="Felis G.E."/>
            <person name="de Vos W.M."/>
            <person name="Barrangou R."/>
            <person name="Klaenhammer T.R."/>
            <person name="Caufield P.W."/>
            <person name="Cui Y."/>
            <person name="Zhang H."/>
            <person name="O'Toole P.W."/>
        </authorList>
    </citation>
    <scope>NUCLEOTIDE SEQUENCE [LARGE SCALE GENOMIC DNA]</scope>
    <source>
        <strain evidence="1 2">DSM 15945</strain>
    </source>
</reference>
<evidence type="ECO:0000313" key="2">
    <source>
        <dbReference type="Proteomes" id="UP000051922"/>
    </source>
</evidence>
<dbReference type="EMBL" id="AZFJ01000032">
    <property type="protein sequence ID" value="KRL87057.1"/>
    <property type="molecule type" value="Genomic_DNA"/>
</dbReference>
<name>A0A0R1U0X8_9LACO</name>
<dbReference type="STRING" id="1423783.FC50_GL000028"/>
<dbReference type="NCBIfam" id="TIGR01637">
    <property type="entry name" value="phage_arpU"/>
    <property type="match status" value="1"/>
</dbReference>
<dbReference type="InterPro" id="IPR006524">
    <property type="entry name" value="ArpU-like"/>
</dbReference>
<comment type="caution">
    <text evidence="1">The sequence shown here is derived from an EMBL/GenBank/DDBJ whole genome shotgun (WGS) entry which is preliminary data.</text>
</comment>
<dbReference type="AlphaFoldDB" id="A0A0R1U0X8"/>
<sequence>MAGDEFVPKLTATLTLEPVSHTGTRGAPIESHVSRKVDALAYLRDVTRAMNQLDTQQRELLWYRYCDTQAMTDIQIYMGITLCSERQYYRLLERALLAFAESYQHGRLIAE</sequence>
<proteinExistence type="predicted"/>